<reference evidence="1" key="1">
    <citation type="submission" date="2019-11" db="EMBL/GenBank/DDBJ databases">
        <title>Nori genome reveals adaptations in red seaweeds to the harsh intertidal environment.</title>
        <authorList>
            <person name="Wang D."/>
            <person name="Mao Y."/>
        </authorList>
    </citation>
    <scope>NUCLEOTIDE SEQUENCE</scope>
    <source>
        <tissue evidence="1">Gametophyte</tissue>
    </source>
</reference>
<keyword evidence="2" id="KW-1185">Reference proteome</keyword>
<protein>
    <submittedName>
        <fullName evidence="1">Uncharacterized protein</fullName>
    </submittedName>
</protein>
<comment type="caution">
    <text evidence="1">The sequence shown here is derived from an EMBL/GenBank/DDBJ whole genome shotgun (WGS) entry which is preliminary data.</text>
</comment>
<accession>A0ACC3BR18</accession>
<name>A0ACC3BR18_PYRYE</name>
<proteinExistence type="predicted"/>
<dbReference type="EMBL" id="CM020618">
    <property type="protein sequence ID" value="KAK1860449.1"/>
    <property type="molecule type" value="Genomic_DNA"/>
</dbReference>
<evidence type="ECO:0000313" key="2">
    <source>
        <dbReference type="Proteomes" id="UP000798662"/>
    </source>
</evidence>
<dbReference type="Proteomes" id="UP000798662">
    <property type="component" value="Chromosome 1"/>
</dbReference>
<gene>
    <name evidence="1" type="ORF">I4F81_003037</name>
</gene>
<organism evidence="1 2">
    <name type="scientific">Pyropia yezoensis</name>
    <name type="common">Susabi-nori</name>
    <name type="synonym">Porphyra yezoensis</name>
    <dbReference type="NCBI Taxonomy" id="2788"/>
    <lineage>
        <taxon>Eukaryota</taxon>
        <taxon>Rhodophyta</taxon>
        <taxon>Bangiophyceae</taxon>
        <taxon>Bangiales</taxon>
        <taxon>Bangiaceae</taxon>
        <taxon>Pyropia</taxon>
    </lineage>
</organism>
<sequence>MDVAGVRAAEAALRSAGLAGANGLPALLDATASADDATATAALHASRRSLGRLTAAAAAAVASGDDAGAPVAAWLAARTAEWLASLPALALRRAPPPAAAADDDNAGATAGGIAPAAGGGRHRGGAGPGVGVADAALAVAAAAGAAAWRPVAAAVFVAAYDDVKLWTLEVATRLCRERTAREVAVAASDAKADDAAPSDVQAAGATSALGVSPDGEGDESAGGGGQESPAGTAAASAPPAGADGVVDNVLAMLSHAVIPLPLEAGAWTPVLLSTKLGGPRPAQQPRESRKRKAHLPPPGAAGTTDVTLPYKALRAAYSDCWVAALGAPTRPGGGGELDKLLPLAGTVLPRLAAPLRLADYLTAAYNRGGPPSIVALDGLYALIRDHGLDYPAFYTSLYVRLTPETLFYARRRQAFLAAVPAFLAGGGHLPAAVIAAFVKRLARLALVAPPHGAMWCLRLALELIRKHPAVSVLVHRRYVDAGAALGAGGVLTPAPAFTSFFEPPPSTGGALVKGEAAAAAATAAAATAAAATAAAAPASTPPHAWGGADVYDAAAANPAAARALDSCLWELAPLRSHVSPAVAAVAAAFTADVTAIPRPRPPPGDVADCADLSYADVFHAEFDKRRSLTPLAYTAPSVGDGLALEGVLRWR</sequence>
<evidence type="ECO:0000313" key="1">
    <source>
        <dbReference type="EMBL" id="KAK1860449.1"/>
    </source>
</evidence>